<gene>
    <name evidence="3" type="ORF">C0630_10145</name>
</gene>
<dbReference type="RefSeq" id="WP_273439222.1">
    <property type="nucleotide sequence ID" value="NZ_CAXXYC010000004.1"/>
</dbReference>
<dbReference type="STRING" id="1111735.GCA_000428045_00409"/>
<keyword evidence="1" id="KW-0732">Signal</keyword>
<dbReference type="Pfam" id="PF13499">
    <property type="entry name" value="EF-hand_7"/>
    <property type="match status" value="1"/>
</dbReference>
<organism evidence="3 4">
    <name type="scientific">Sedimenticola selenatireducens</name>
    <dbReference type="NCBI Taxonomy" id="191960"/>
    <lineage>
        <taxon>Bacteria</taxon>
        <taxon>Pseudomonadati</taxon>
        <taxon>Pseudomonadota</taxon>
        <taxon>Gammaproteobacteria</taxon>
        <taxon>Chromatiales</taxon>
        <taxon>Sedimenticolaceae</taxon>
        <taxon>Sedimenticola</taxon>
    </lineage>
</organism>
<dbReference type="PROSITE" id="PS50222">
    <property type="entry name" value="EF_HAND_2"/>
    <property type="match status" value="1"/>
</dbReference>
<feature type="signal peptide" evidence="1">
    <location>
        <begin position="1"/>
        <end position="31"/>
    </location>
</feature>
<dbReference type="PROSITE" id="PS00018">
    <property type="entry name" value="EF_HAND_1"/>
    <property type="match status" value="2"/>
</dbReference>
<dbReference type="Proteomes" id="UP000235015">
    <property type="component" value="Unassembled WGS sequence"/>
</dbReference>
<evidence type="ECO:0000313" key="3">
    <source>
        <dbReference type="EMBL" id="PLX61522.1"/>
    </source>
</evidence>
<dbReference type="Gene3D" id="1.10.238.10">
    <property type="entry name" value="EF-hand"/>
    <property type="match status" value="1"/>
</dbReference>
<dbReference type="EMBL" id="PKUN01000014">
    <property type="protein sequence ID" value="PLX61522.1"/>
    <property type="molecule type" value="Genomic_DNA"/>
</dbReference>
<feature type="chain" id="PRO_5014736871" description="EF-hand domain-containing protein" evidence="1">
    <location>
        <begin position="32"/>
        <end position="104"/>
    </location>
</feature>
<comment type="caution">
    <text evidence="3">The sequence shown here is derived from an EMBL/GenBank/DDBJ whole genome shotgun (WGS) entry which is preliminary data.</text>
</comment>
<dbReference type="SUPFAM" id="SSF47473">
    <property type="entry name" value="EF-hand"/>
    <property type="match status" value="1"/>
</dbReference>
<proteinExistence type="predicted"/>
<evidence type="ECO:0000313" key="4">
    <source>
        <dbReference type="Proteomes" id="UP000235015"/>
    </source>
</evidence>
<dbReference type="AlphaFoldDB" id="A0A2N6CW75"/>
<dbReference type="CDD" id="cd00051">
    <property type="entry name" value="EFh"/>
    <property type="match status" value="1"/>
</dbReference>
<sequence>MNIKLNRTLVKPLFLAATVAMSPTLTQQAVADGGGAYSGYDANQDGYLDRNEFKPFADTRQKRSASPELWNFNRMDADGDGKISEQEMVNTLMEEVKLKRRQNP</sequence>
<dbReference type="InterPro" id="IPR002048">
    <property type="entry name" value="EF_hand_dom"/>
</dbReference>
<name>A0A2N6CW75_9GAMM</name>
<feature type="domain" description="EF-hand" evidence="2">
    <location>
        <begin position="72"/>
        <end position="98"/>
    </location>
</feature>
<dbReference type="GO" id="GO:0005509">
    <property type="term" value="F:calcium ion binding"/>
    <property type="evidence" value="ECO:0007669"/>
    <property type="project" value="InterPro"/>
</dbReference>
<evidence type="ECO:0000256" key="1">
    <source>
        <dbReference type="SAM" id="SignalP"/>
    </source>
</evidence>
<protein>
    <recommendedName>
        <fullName evidence="2">EF-hand domain-containing protein</fullName>
    </recommendedName>
</protein>
<evidence type="ECO:0000259" key="2">
    <source>
        <dbReference type="PROSITE" id="PS50222"/>
    </source>
</evidence>
<dbReference type="InterPro" id="IPR011992">
    <property type="entry name" value="EF-hand-dom_pair"/>
</dbReference>
<accession>A0A2N6CW75</accession>
<dbReference type="InterPro" id="IPR018247">
    <property type="entry name" value="EF_Hand_1_Ca_BS"/>
</dbReference>
<reference evidence="3 4" key="1">
    <citation type="submission" date="2017-11" db="EMBL/GenBank/DDBJ databases">
        <title>Genome-resolved metagenomics identifies genetic mobility, metabolic interactions, and unexpected diversity in perchlorate-reducing communities.</title>
        <authorList>
            <person name="Barnum T.P."/>
            <person name="Figueroa I.A."/>
            <person name="Carlstrom C.I."/>
            <person name="Lucas L.N."/>
            <person name="Engelbrektson A.L."/>
            <person name="Coates J.D."/>
        </authorList>
    </citation>
    <scope>NUCLEOTIDE SEQUENCE [LARGE SCALE GENOMIC DNA]</scope>
    <source>
        <strain evidence="3">BM301</strain>
    </source>
</reference>